<dbReference type="CDD" id="cd04301">
    <property type="entry name" value="NAT_SF"/>
    <property type="match status" value="1"/>
</dbReference>
<dbReference type="OrthoDB" id="46888at2"/>
<dbReference type="Proteomes" id="UP000294937">
    <property type="component" value="Unassembled WGS sequence"/>
</dbReference>
<dbReference type="AlphaFoldDB" id="A0A4R3L729"/>
<proteinExistence type="predicted"/>
<dbReference type="EMBL" id="SMAG01000003">
    <property type="protein sequence ID" value="TCS94730.1"/>
    <property type="molecule type" value="Genomic_DNA"/>
</dbReference>
<keyword evidence="2" id="KW-0808">Transferase</keyword>
<evidence type="ECO:0000313" key="2">
    <source>
        <dbReference type="EMBL" id="TCS94730.1"/>
    </source>
</evidence>
<dbReference type="InterPro" id="IPR000182">
    <property type="entry name" value="GNAT_dom"/>
</dbReference>
<evidence type="ECO:0000259" key="1">
    <source>
        <dbReference type="PROSITE" id="PS51186"/>
    </source>
</evidence>
<sequence length="150" mass="17224">MLVPVHLEDEHLLSRVMEIQKKAYLVEAEYIKNMNLPPLHETSEQVRSAGETWVGYMIRDQLAGLISYKIYDHCICDIHRLAVDPLYFRNGIATALLSHVLSLPQIDQWEVATAKANKPAIHLYEKYGFRIVKETGTKEGIDLVHLLKKD</sequence>
<keyword evidence="3" id="KW-1185">Reference proteome</keyword>
<name>A0A4R3L729_9BACL</name>
<protein>
    <submittedName>
        <fullName evidence="2">Acetyltransferase (GNAT) family protein</fullName>
    </submittedName>
</protein>
<accession>A0A4R3L729</accession>
<dbReference type="RefSeq" id="WP_131924118.1">
    <property type="nucleotide sequence ID" value="NZ_SMAG01000003.1"/>
</dbReference>
<feature type="domain" description="N-acetyltransferase" evidence="1">
    <location>
        <begin position="3"/>
        <end position="150"/>
    </location>
</feature>
<comment type="caution">
    <text evidence="2">The sequence shown here is derived from an EMBL/GenBank/DDBJ whole genome shotgun (WGS) entry which is preliminary data.</text>
</comment>
<dbReference type="GO" id="GO:0016747">
    <property type="term" value="F:acyltransferase activity, transferring groups other than amino-acyl groups"/>
    <property type="evidence" value="ECO:0007669"/>
    <property type="project" value="InterPro"/>
</dbReference>
<organism evidence="2 3">
    <name type="scientific">Hazenella coriacea</name>
    <dbReference type="NCBI Taxonomy" id="1179467"/>
    <lineage>
        <taxon>Bacteria</taxon>
        <taxon>Bacillati</taxon>
        <taxon>Bacillota</taxon>
        <taxon>Bacilli</taxon>
        <taxon>Bacillales</taxon>
        <taxon>Thermoactinomycetaceae</taxon>
        <taxon>Hazenella</taxon>
    </lineage>
</organism>
<dbReference type="PROSITE" id="PS51186">
    <property type="entry name" value="GNAT"/>
    <property type="match status" value="1"/>
</dbReference>
<dbReference type="Gene3D" id="3.40.630.30">
    <property type="match status" value="1"/>
</dbReference>
<gene>
    <name evidence="2" type="ORF">EDD58_103147</name>
</gene>
<dbReference type="SUPFAM" id="SSF55729">
    <property type="entry name" value="Acyl-CoA N-acyltransferases (Nat)"/>
    <property type="match status" value="1"/>
</dbReference>
<evidence type="ECO:0000313" key="3">
    <source>
        <dbReference type="Proteomes" id="UP000294937"/>
    </source>
</evidence>
<dbReference type="Pfam" id="PF00583">
    <property type="entry name" value="Acetyltransf_1"/>
    <property type="match status" value="1"/>
</dbReference>
<reference evidence="2 3" key="1">
    <citation type="submission" date="2019-03" db="EMBL/GenBank/DDBJ databases">
        <title>Genomic Encyclopedia of Type Strains, Phase IV (KMG-IV): sequencing the most valuable type-strain genomes for metagenomic binning, comparative biology and taxonomic classification.</title>
        <authorList>
            <person name="Goeker M."/>
        </authorList>
    </citation>
    <scope>NUCLEOTIDE SEQUENCE [LARGE SCALE GENOMIC DNA]</scope>
    <source>
        <strain evidence="2 3">DSM 45707</strain>
    </source>
</reference>
<dbReference type="InterPro" id="IPR016181">
    <property type="entry name" value="Acyl_CoA_acyltransferase"/>
</dbReference>